<evidence type="ECO:0000313" key="2">
    <source>
        <dbReference type="Proteomes" id="UP001239213"/>
    </source>
</evidence>
<organism evidence="1 2">
    <name type="scientific">Colletotrichum cuscutae</name>
    <dbReference type="NCBI Taxonomy" id="1209917"/>
    <lineage>
        <taxon>Eukaryota</taxon>
        <taxon>Fungi</taxon>
        <taxon>Dikarya</taxon>
        <taxon>Ascomycota</taxon>
        <taxon>Pezizomycotina</taxon>
        <taxon>Sordariomycetes</taxon>
        <taxon>Hypocreomycetidae</taxon>
        <taxon>Glomerellales</taxon>
        <taxon>Glomerellaceae</taxon>
        <taxon>Colletotrichum</taxon>
        <taxon>Colletotrichum acutatum species complex</taxon>
    </lineage>
</organism>
<accession>A0AAI9UD32</accession>
<keyword evidence="2" id="KW-1185">Reference proteome</keyword>
<dbReference type="Proteomes" id="UP001239213">
    <property type="component" value="Unassembled WGS sequence"/>
</dbReference>
<dbReference type="EMBL" id="MPDP01000288">
    <property type="protein sequence ID" value="KAK1456105.1"/>
    <property type="molecule type" value="Genomic_DNA"/>
</dbReference>
<comment type="caution">
    <text evidence="1">The sequence shown here is derived from an EMBL/GenBank/DDBJ whole genome shotgun (WGS) entry which is preliminary data.</text>
</comment>
<sequence length="748" mass="84339">MHPSLTRRIGTLKLTRRKQEHDKILFADESLLLRRLGPEHFDFVGKRSVRASQANTVSTSIAELLQRYLNPRLRQTNTGAICTEAQAPYLEMLQGACSRLNLRVARKKQTRIWQASLSAVLQAETVRYDPHELQIDGERDCAGEANEALEVASSDWMLTMQPMQRVLSRMLFLRPLAASTWKAPPIGIKHFSTTSRNELKVKKEPRDQTNLGKGVIDESLSASITAKRQKARFSHRKYRLLDSRSDESLTSCPGLDSILHAWLKFGVGFETDRLLQTALTLTRTLTLTDGPNGTELLEAVFSVFSRLWGLGFRIEPKKITVLSPPLPVFQSVFSEGSCKIPTSTGTPGMQDSTNEALIETRTKKLERAALLRQENQLRRYLVTCQSSLRYRLKRIAPGPGPSKVLIQRLLISVVAPLRRPLVHRYLSGLLDVWMPFPGPLGILIELLLLTRGCVPWLSGRGLQDGGELHGASWIAARPSIHPDGSQRWRVPFSPGETAYENSDHMVGEDGAAHMTPDRHYSPMEKQNLSKTRRGYFRLGDIMVALKIGRRYFRQLKGRNARLPWQLGLKFIDEILHKIESGGCLPYHHIHDLRGSLQCIFSAELSQRHIQRTRHHPDSGCHCPERHISITIHTYHRQERKGLLLRPSNRQSVTDPLPLTAPPVSSSAEYVTAGRWSVEQELCCALLPTTTDSKQQALHHKLISAPPSLSFCYLLCKYLPASVCLDIQLMPEVTLFSLHPRNFALAFCA</sequence>
<reference evidence="1" key="1">
    <citation type="submission" date="2016-11" db="EMBL/GenBank/DDBJ databases">
        <title>The genome sequence of Colletotrichum cuscutae.</title>
        <authorList>
            <person name="Baroncelli R."/>
        </authorList>
    </citation>
    <scope>NUCLEOTIDE SEQUENCE</scope>
    <source>
        <strain evidence="1">IMI 304802</strain>
    </source>
</reference>
<name>A0AAI9UD32_9PEZI</name>
<evidence type="ECO:0000313" key="1">
    <source>
        <dbReference type="EMBL" id="KAK1456105.1"/>
    </source>
</evidence>
<protein>
    <submittedName>
        <fullName evidence="1">Uncharacterized protein</fullName>
    </submittedName>
</protein>
<proteinExistence type="predicted"/>
<dbReference type="AlphaFoldDB" id="A0AAI9UD32"/>
<gene>
    <name evidence="1" type="ORF">CCUS01_10286</name>
</gene>